<organism evidence="1 2">
    <name type="scientific">Pisolithus tinctorius Marx 270</name>
    <dbReference type="NCBI Taxonomy" id="870435"/>
    <lineage>
        <taxon>Eukaryota</taxon>
        <taxon>Fungi</taxon>
        <taxon>Dikarya</taxon>
        <taxon>Basidiomycota</taxon>
        <taxon>Agaricomycotina</taxon>
        <taxon>Agaricomycetes</taxon>
        <taxon>Agaricomycetidae</taxon>
        <taxon>Boletales</taxon>
        <taxon>Sclerodermatineae</taxon>
        <taxon>Pisolithaceae</taxon>
        <taxon>Pisolithus</taxon>
    </lineage>
</organism>
<dbReference type="EMBL" id="KN831972">
    <property type="protein sequence ID" value="KIO04220.1"/>
    <property type="molecule type" value="Genomic_DNA"/>
</dbReference>
<dbReference type="Proteomes" id="UP000054217">
    <property type="component" value="Unassembled WGS sequence"/>
</dbReference>
<evidence type="ECO:0000313" key="1">
    <source>
        <dbReference type="EMBL" id="KIO04220.1"/>
    </source>
</evidence>
<dbReference type="HOGENOM" id="CLU_2741062_0_0_1"/>
<evidence type="ECO:0000313" key="2">
    <source>
        <dbReference type="Proteomes" id="UP000054217"/>
    </source>
</evidence>
<protein>
    <submittedName>
        <fullName evidence="1">Uncharacterized protein</fullName>
    </submittedName>
</protein>
<name>A0A0C3NTJ2_PISTI</name>
<gene>
    <name evidence="1" type="ORF">M404DRAFT_1000735</name>
</gene>
<sequence length="71" mass="7512">MTAIKALKSANPGLSRPLDLCSGRISSLYNSAAAARPRAPHVEDVSSSMFQATIGFRDGLELGTQALEHIN</sequence>
<proteinExistence type="predicted"/>
<keyword evidence="2" id="KW-1185">Reference proteome</keyword>
<accession>A0A0C3NTJ2</accession>
<dbReference type="AlphaFoldDB" id="A0A0C3NTJ2"/>
<reference evidence="1 2" key="1">
    <citation type="submission" date="2014-04" db="EMBL/GenBank/DDBJ databases">
        <authorList>
            <consortium name="DOE Joint Genome Institute"/>
            <person name="Kuo A."/>
            <person name="Kohler A."/>
            <person name="Costa M.D."/>
            <person name="Nagy L.G."/>
            <person name="Floudas D."/>
            <person name="Copeland A."/>
            <person name="Barry K.W."/>
            <person name="Cichocki N."/>
            <person name="Veneault-Fourrey C."/>
            <person name="LaButti K."/>
            <person name="Lindquist E.A."/>
            <person name="Lipzen A."/>
            <person name="Lundell T."/>
            <person name="Morin E."/>
            <person name="Murat C."/>
            <person name="Sun H."/>
            <person name="Tunlid A."/>
            <person name="Henrissat B."/>
            <person name="Grigoriev I.V."/>
            <person name="Hibbett D.S."/>
            <person name="Martin F."/>
            <person name="Nordberg H.P."/>
            <person name="Cantor M.N."/>
            <person name="Hua S.X."/>
        </authorList>
    </citation>
    <scope>NUCLEOTIDE SEQUENCE [LARGE SCALE GENOMIC DNA]</scope>
    <source>
        <strain evidence="1 2">Marx 270</strain>
    </source>
</reference>
<reference evidence="2" key="2">
    <citation type="submission" date="2015-01" db="EMBL/GenBank/DDBJ databases">
        <title>Evolutionary Origins and Diversification of the Mycorrhizal Mutualists.</title>
        <authorList>
            <consortium name="DOE Joint Genome Institute"/>
            <consortium name="Mycorrhizal Genomics Consortium"/>
            <person name="Kohler A."/>
            <person name="Kuo A."/>
            <person name="Nagy L.G."/>
            <person name="Floudas D."/>
            <person name="Copeland A."/>
            <person name="Barry K.W."/>
            <person name="Cichocki N."/>
            <person name="Veneault-Fourrey C."/>
            <person name="LaButti K."/>
            <person name="Lindquist E.A."/>
            <person name="Lipzen A."/>
            <person name="Lundell T."/>
            <person name="Morin E."/>
            <person name="Murat C."/>
            <person name="Riley R."/>
            <person name="Ohm R."/>
            <person name="Sun H."/>
            <person name="Tunlid A."/>
            <person name="Henrissat B."/>
            <person name="Grigoriev I.V."/>
            <person name="Hibbett D.S."/>
            <person name="Martin F."/>
        </authorList>
    </citation>
    <scope>NUCLEOTIDE SEQUENCE [LARGE SCALE GENOMIC DNA]</scope>
    <source>
        <strain evidence="2">Marx 270</strain>
    </source>
</reference>
<dbReference type="InParanoid" id="A0A0C3NTJ2"/>